<proteinExistence type="predicted"/>
<dbReference type="EMBL" id="ML994647">
    <property type="protein sequence ID" value="KAF2182611.1"/>
    <property type="molecule type" value="Genomic_DNA"/>
</dbReference>
<dbReference type="AlphaFoldDB" id="A0A6A6DSN6"/>
<accession>A0A6A6DSN6</accession>
<dbReference type="InterPro" id="IPR051678">
    <property type="entry name" value="AGP_Transferase"/>
</dbReference>
<sequence length="379" mass="43509">MNWKTTNINQERSLNSVNWKALEEYAIKVKRKYSGNYNDEITCRLSAEYSMGGLNVVRRLDFHDATSWVARLQLHESTPESLQRLVHEVHTIQVVRDRSKIPVPEVFAYEANCSNAVGVAFMIMESIPGDTAMDSFGGWCEHRGRTPPHFKDKFHTTMAEIQVEMASIRFPKIGSIIQLSDGTYSVGPIPGVGGPFDSAAEFFRAWAKQAKYPYKDKIVRERTPPELVNEILISIREFPFQLANFTKRYCFQEGPFPLFHTDLYKSNILIDSEYGVLSVIDWENAIVAPWEIVEFIKDLCIVPPVMNGPLYHEDDADRQVLAERGRYIEMVRKAEKARQLDSKLSTVLGNWSAQNLAHAIWLYLDGRIGFYTHVFELFE</sequence>
<dbReference type="Gene3D" id="3.30.200.20">
    <property type="entry name" value="Phosphorylase Kinase, domain 1"/>
    <property type="match status" value="1"/>
</dbReference>
<reference evidence="2" key="1">
    <citation type="journal article" date="2020" name="Stud. Mycol.">
        <title>101 Dothideomycetes genomes: a test case for predicting lifestyles and emergence of pathogens.</title>
        <authorList>
            <person name="Haridas S."/>
            <person name="Albert R."/>
            <person name="Binder M."/>
            <person name="Bloem J."/>
            <person name="Labutti K."/>
            <person name="Salamov A."/>
            <person name="Andreopoulos B."/>
            <person name="Baker S."/>
            <person name="Barry K."/>
            <person name="Bills G."/>
            <person name="Bluhm B."/>
            <person name="Cannon C."/>
            <person name="Castanera R."/>
            <person name="Culley D."/>
            <person name="Daum C."/>
            <person name="Ezra D."/>
            <person name="Gonzalez J."/>
            <person name="Henrissat B."/>
            <person name="Kuo A."/>
            <person name="Liang C."/>
            <person name="Lipzen A."/>
            <person name="Lutzoni F."/>
            <person name="Magnuson J."/>
            <person name="Mondo S."/>
            <person name="Nolan M."/>
            <person name="Ohm R."/>
            <person name="Pangilinan J."/>
            <person name="Park H.-J."/>
            <person name="Ramirez L."/>
            <person name="Alfaro M."/>
            <person name="Sun H."/>
            <person name="Tritt A."/>
            <person name="Yoshinaga Y."/>
            <person name="Zwiers L.-H."/>
            <person name="Turgeon B."/>
            <person name="Goodwin S."/>
            <person name="Spatafora J."/>
            <person name="Crous P."/>
            <person name="Grigoriev I."/>
        </authorList>
    </citation>
    <scope>NUCLEOTIDE SEQUENCE</scope>
    <source>
        <strain evidence="2">CBS 207.26</strain>
    </source>
</reference>
<keyword evidence="3" id="KW-1185">Reference proteome</keyword>
<dbReference type="Proteomes" id="UP000800200">
    <property type="component" value="Unassembled WGS sequence"/>
</dbReference>
<name>A0A6A6DSN6_9PEZI</name>
<organism evidence="2 3">
    <name type="scientific">Zopfia rhizophila CBS 207.26</name>
    <dbReference type="NCBI Taxonomy" id="1314779"/>
    <lineage>
        <taxon>Eukaryota</taxon>
        <taxon>Fungi</taxon>
        <taxon>Dikarya</taxon>
        <taxon>Ascomycota</taxon>
        <taxon>Pezizomycotina</taxon>
        <taxon>Dothideomycetes</taxon>
        <taxon>Dothideomycetes incertae sedis</taxon>
        <taxon>Zopfiaceae</taxon>
        <taxon>Zopfia</taxon>
    </lineage>
</organism>
<feature type="domain" description="Aminoglycoside phosphotransferase" evidence="1">
    <location>
        <begin position="66"/>
        <end position="289"/>
    </location>
</feature>
<dbReference type="PANTHER" id="PTHR21310">
    <property type="entry name" value="AMINOGLYCOSIDE PHOSPHOTRANSFERASE-RELATED-RELATED"/>
    <property type="match status" value="1"/>
</dbReference>
<dbReference type="InterPro" id="IPR002575">
    <property type="entry name" value="Aminoglycoside_PTrfase"/>
</dbReference>
<evidence type="ECO:0000313" key="3">
    <source>
        <dbReference type="Proteomes" id="UP000800200"/>
    </source>
</evidence>
<dbReference type="SUPFAM" id="SSF56112">
    <property type="entry name" value="Protein kinase-like (PK-like)"/>
    <property type="match status" value="1"/>
</dbReference>
<dbReference type="InterPro" id="IPR011009">
    <property type="entry name" value="Kinase-like_dom_sf"/>
</dbReference>
<protein>
    <recommendedName>
        <fullName evidence="1">Aminoglycoside phosphotransferase domain-containing protein</fullName>
    </recommendedName>
</protein>
<evidence type="ECO:0000259" key="1">
    <source>
        <dbReference type="Pfam" id="PF01636"/>
    </source>
</evidence>
<dbReference type="Pfam" id="PF01636">
    <property type="entry name" value="APH"/>
    <property type="match status" value="1"/>
</dbReference>
<dbReference type="PANTHER" id="PTHR21310:SF37">
    <property type="entry name" value="AMINOGLYCOSIDE PHOSPHOTRANSFERASE DOMAIN-CONTAINING PROTEIN"/>
    <property type="match status" value="1"/>
</dbReference>
<gene>
    <name evidence="2" type="ORF">K469DRAFT_669624</name>
</gene>
<evidence type="ECO:0000313" key="2">
    <source>
        <dbReference type="EMBL" id="KAF2182611.1"/>
    </source>
</evidence>
<dbReference type="OrthoDB" id="10003767at2759"/>